<evidence type="ECO:0000256" key="4">
    <source>
        <dbReference type="ARBA" id="ARBA00022723"/>
    </source>
</evidence>
<accession>A0A0A2DHR1</accession>
<evidence type="ECO:0000259" key="9">
    <source>
        <dbReference type="PROSITE" id="PS51085"/>
    </source>
</evidence>
<dbReference type="InterPro" id="IPR050415">
    <property type="entry name" value="MRET"/>
</dbReference>
<gene>
    <name evidence="11" type="ORF">MA47_05280</name>
</gene>
<dbReference type="SUPFAM" id="SSF63380">
    <property type="entry name" value="Riboflavin synthase domain-like"/>
    <property type="match status" value="1"/>
</dbReference>
<keyword evidence="4" id="KW-0479">Metal-binding</keyword>
<dbReference type="SUPFAM" id="SSF54292">
    <property type="entry name" value="2Fe-2S ferredoxin-like"/>
    <property type="match status" value="1"/>
</dbReference>
<dbReference type="InterPro" id="IPR039261">
    <property type="entry name" value="FNR_nucleotide-bd"/>
</dbReference>
<dbReference type="InterPro" id="IPR012675">
    <property type="entry name" value="Beta-grasp_dom_sf"/>
</dbReference>
<proteinExistence type="predicted"/>
<keyword evidence="6" id="KW-0560">Oxidoreductase</keyword>
<dbReference type="AlphaFoldDB" id="A0A0A2DHR1"/>
<dbReference type="Pfam" id="PF00111">
    <property type="entry name" value="Fer2"/>
    <property type="match status" value="1"/>
</dbReference>
<keyword evidence="3" id="KW-0001">2Fe-2S</keyword>
<dbReference type="GO" id="GO:0016491">
    <property type="term" value="F:oxidoreductase activity"/>
    <property type="evidence" value="ECO:0007669"/>
    <property type="project" value="UniProtKB-KW"/>
</dbReference>
<evidence type="ECO:0000256" key="3">
    <source>
        <dbReference type="ARBA" id="ARBA00022714"/>
    </source>
</evidence>
<evidence type="ECO:0000256" key="5">
    <source>
        <dbReference type="ARBA" id="ARBA00022827"/>
    </source>
</evidence>
<dbReference type="PANTHER" id="PTHR47354">
    <property type="entry name" value="NADH OXIDOREDUCTASE HCR"/>
    <property type="match status" value="1"/>
</dbReference>
<dbReference type="PRINTS" id="PR00410">
    <property type="entry name" value="PHEHYDRXLASE"/>
</dbReference>
<evidence type="ECO:0000256" key="6">
    <source>
        <dbReference type="ARBA" id="ARBA00023002"/>
    </source>
</evidence>
<comment type="caution">
    <text evidence="11">The sequence shown here is derived from an EMBL/GenBank/DDBJ whole genome shotgun (WGS) entry which is preliminary data.</text>
</comment>
<evidence type="ECO:0000256" key="2">
    <source>
        <dbReference type="ARBA" id="ARBA00022630"/>
    </source>
</evidence>
<dbReference type="GO" id="GO:0051537">
    <property type="term" value="F:2 iron, 2 sulfur cluster binding"/>
    <property type="evidence" value="ECO:0007669"/>
    <property type="project" value="UniProtKB-KW"/>
</dbReference>
<dbReference type="Proteomes" id="UP000030145">
    <property type="component" value="Unassembled WGS sequence"/>
</dbReference>
<organism evidence="11 12">
    <name type="scientific">Corynebacterium auriscanis</name>
    <dbReference type="NCBI Taxonomy" id="99807"/>
    <lineage>
        <taxon>Bacteria</taxon>
        <taxon>Bacillati</taxon>
        <taxon>Actinomycetota</taxon>
        <taxon>Actinomycetes</taxon>
        <taxon>Mycobacteriales</taxon>
        <taxon>Corynebacteriaceae</taxon>
        <taxon>Corynebacterium</taxon>
    </lineage>
</organism>
<feature type="domain" description="2Fe-2S ferredoxin-type" evidence="9">
    <location>
        <begin position="342"/>
        <end position="434"/>
    </location>
</feature>
<dbReference type="SUPFAM" id="SSF52343">
    <property type="entry name" value="Ferredoxin reductase-like, C-terminal NADP-linked domain"/>
    <property type="match status" value="1"/>
</dbReference>
<evidence type="ECO:0000313" key="12">
    <source>
        <dbReference type="Proteomes" id="UP000030145"/>
    </source>
</evidence>
<keyword evidence="5" id="KW-0274">FAD</keyword>
<evidence type="ECO:0000256" key="7">
    <source>
        <dbReference type="ARBA" id="ARBA00023004"/>
    </source>
</evidence>
<dbReference type="PROSITE" id="PS51085">
    <property type="entry name" value="2FE2S_FER_2"/>
    <property type="match status" value="1"/>
</dbReference>
<dbReference type="InterPro" id="IPR036010">
    <property type="entry name" value="2Fe-2S_ferredoxin-like_sf"/>
</dbReference>
<dbReference type="EMBL" id="JRVJ01000005">
    <property type="protein sequence ID" value="KGM18728.1"/>
    <property type="molecule type" value="Genomic_DNA"/>
</dbReference>
<dbReference type="Gene3D" id="2.40.30.10">
    <property type="entry name" value="Translation factors"/>
    <property type="match status" value="1"/>
</dbReference>
<feature type="domain" description="FAD-binding FR-type" evidence="10">
    <location>
        <begin position="54"/>
        <end position="162"/>
    </location>
</feature>
<keyword evidence="7" id="KW-0408">Iron</keyword>
<dbReference type="PANTHER" id="PTHR47354:SF6">
    <property type="entry name" value="NADH OXIDOREDUCTASE HCR"/>
    <property type="match status" value="1"/>
</dbReference>
<protein>
    <submittedName>
        <fullName evidence="11">Oxidoreductase</fullName>
    </submittedName>
</protein>
<evidence type="ECO:0000313" key="11">
    <source>
        <dbReference type="EMBL" id="KGM18728.1"/>
    </source>
</evidence>
<evidence type="ECO:0000256" key="8">
    <source>
        <dbReference type="ARBA" id="ARBA00023014"/>
    </source>
</evidence>
<dbReference type="Pfam" id="PF00970">
    <property type="entry name" value="FAD_binding_6"/>
    <property type="match status" value="1"/>
</dbReference>
<dbReference type="InterPro" id="IPR017938">
    <property type="entry name" value="Riboflavin_synthase-like_b-brl"/>
</dbReference>
<dbReference type="InterPro" id="IPR008333">
    <property type="entry name" value="Cbr1-like_FAD-bd_dom"/>
</dbReference>
<dbReference type="CDD" id="cd00207">
    <property type="entry name" value="fer2"/>
    <property type="match status" value="1"/>
</dbReference>
<dbReference type="GO" id="GO:0046872">
    <property type="term" value="F:metal ion binding"/>
    <property type="evidence" value="ECO:0007669"/>
    <property type="project" value="UniProtKB-KW"/>
</dbReference>
<sequence>MPGADRNVSNTSQSGATPLAAFHRWTREAARSATRTLATAFTTPLLPADYAGIFDPLRGREVRGRIQSITHHGDLIDLTLTPGPGMTTTFRPGQFIGLGVLANGRWQWRCFSITDAPRSQLRTLSLGIKPVPDGALSTHVATTAKPGDIVRLSAPGGDFFLPRPVPDKLLFVTAGSGITPVMSMLRWLRQEYGVGKNTGTTKIAGLDSCHAHDPVHLRPTWKPVGDTGAAAFPNVIHIHSQRSEDLPAPYNPELHALAAENPSYQLVHWNSITRGRLDPQIITELVPDIQDRERYVCGPAELLNAMTTAFPGTHVEHFHAATGGSAMGGTIRFLTTSNDAGKNVRADKQGGAGTQNLGGHTETACDGSTTILEAAEACGVQLTHGCRMGICHTCSATITSGQAVDIRTGTTHREGERVRTCSAIPDGDIAIEQT</sequence>
<keyword evidence="8" id="KW-0411">Iron-sulfur</keyword>
<evidence type="ECO:0000259" key="10">
    <source>
        <dbReference type="PROSITE" id="PS51384"/>
    </source>
</evidence>
<dbReference type="InterPro" id="IPR017927">
    <property type="entry name" value="FAD-bd_FR_type"/>
</dbReference>
<dbReference type="Gene3D" id="3.10.20.30">
    <property type="match status" value="1"/>
</dbReference>
<dbReference type="PROSITE" id="PS51384">
    <property type="entry name" value="FAD_FR"/>
    <property type="match status" value="1"/>
</dbReference>
<keyword evidence="2" id="KW-0285">Flavoprotein</keyword>
<name>A0A0A2DHR1_9CORY</name>
<comment type="cofactor">
    <cofactor evidence="1">
        <name>FAD</name>
        <dbReference type="ChEBI" id="CHEBI:57692"/>
    </cofactor>
</comment>
<evidence type="ECO:0000256" key="1">
    <source>
        <dbReference type="ARBA" id="ARBA00001974"/>
    </source>
</evidence>
<keyword evidence="12" id="KW-1185">Reference proteome</keyword>
<dbReference type="InterPro" id="IPR001041">
    <property type="entry name" value="2Fe-2S_ferredoxin-type"/>
</dbReference>
<reference evidence="11 12" key="1">
    <citation type="submission" date="2014-10" db="EMBL/GenBank/DDBJ databases">
        <title>Whole Genome sequence of Corynebacterium auriscanis strain CIP 106629.</title>
        <authorList>
            <person name="Hassan S.S."/>
            <person name="Jamal S.B."/>
            <person name="Tiwari S."/>
            <person name="Oliveira L.D.C."/>
            <person name="Souza F."/>
            <person name="Mariano D.C."/>
            <person name="Almeida S."/>
            <person name="Dorella F."/>
            <person name="Pereira F."/>
            <person name="Carvalho A."/>
            <person name="Leal C.A."/>
            <person name="Soares S.D.C."/>
            <person name="Figueiredo H.C."/>
            <person name="Silva A."/>
            <person name="Azevedo V.A."/>
        </authorList>
    </citation>
    <scope>NUCLEOTIDE SEQUENCE [LARGE SCALE GENOMIC DNA]</scope>
    <source>
        <strain evidence="11 12">CIP 106629</strain>
    </source>
</reference>
<dbReference type="Gene3D" id="3.40.50.80">
    <property type="entry name" value="Nucleotide-binding domain of ferredoxin-NADP reductase (FNR) module"/>
    <property type="match status" value="1"/>
</dbReference>